<dbReference type="SUPFAM" id="SSF51261">
    <property type="entry name" value="Duplicated hybrid motif"/>
    <property type="match status" value="1"/>
</dbReference>
<feature type="region of interest" description="Disordered" evidence="2">
    <location>
        <begin position="1"/>
        <end position="43"/>
    </location>
</feature>
<evidence type="ECO:0000256" key="3">
    <source>
        <dbReference type="SAM" id="Phobius"/>
    </source>
</evidence>
<evidence type="ECO:0000313" key="6">
    <source>
        <dbReference type="Proteomes" id="UP000325243"/>
    </source>
</evidence>
<feature type="transmembrane region" description="Helical" evidence="3">
    <location>
        <begin position="55"/>
        <end position="76"/>
    </location>
</feature>
<feature type="region of interest" description="Disordered" evidence="2">
    <location>
        <begin position="290"/>
        <end position="321"/>
    </location>
</feature>
<dbReference type="Proteomes" id="UP000325243">
    <property type="component" value="Unassembled WGS sequence"/>
</dbReference>
<dbReference type="RefSeq" id="WP_148733645.1">
    <property type="nucleotide sequence ID" value="NZ_VSSB01000001.1"/>
</dbReference>
<evidence type="ECO:0000256" key="1">
    <source>
        <dbReference type="SAM" id="Coils"/>
    </source>
</evidence>
<keyword evidence="6" id="KW-1185">Reference proteome</keyword>
<keyword evidence="3" id="KW-0812">Transmembrane</keyword>
<evidence type="ECO:0000259" key="4">
    <source>
        <dbReference type="Pfam" id="PF01551"/>
    </source>
</evidence>
<evidence type="ECO:0000313" key="5">
    <source>
        <dbReference type="EMBL" id="TYL54181.1"/>
    </source>
</evidence>
<sequence>MDRTTIRMPIARDRTTSPRGIRRRPGRPASSAPSTPGATDAAGARLRLRRRVRRVMAGVSIAALALVGAVAVPASAQAAAYPTWDELQAAKANTAAGAAAVVQITGLIAQLETNVQITRAEAELRTDELIVAQQKFDDAVARADQIQAQADASAAEAAAAERNAGQVAAQLYRAGTGDVGVSLFLDAGNSAATETLLAKLGSMEKMVERTSDIYNSAREKQNAASSLAGQAEVARAEREKLRIAAEEALAVAQAAQAAAEAALAESQAKKIELEQQLKFLQDTEAKTAAAYQEGERIRKEEEERRRQEALKNGSPGAVAASGWARPAAGRITSGYGSRSSICTGGGCSNSFHYAVDLGTGCSAPIYAANSGVVRFAGWSGTYGNYVQIDHGGGVWTGYAHIRPGGTFVGTGQWVESGQNIASSGTTGASTGCHLHFEVFVGGSRINPIPFMADRGVGLG</sequence>
<dbReference type="CDD" id="cd12797">
    <property type="entry name" value="M23_peptidase"/>
    <property type="match status" value="1"/>
</dbReference>
<comment type="caution">
    <text evidence="5">The sequence shown here is derived from an EMBL/GenBank/DDBJ whole genome shotgun (WGS) entry which is preliminary data.</text>
</comment>
<feature type="compositionally biased region" description="Basic and acidic residues" evidence="2">
    <location>
        <begin position="293"/>
        <end position="309"/>
    </location>
</feature>
<gene>
    <name evidence="5" type="ORF">FYC51_11440</name>
</gene>
<dbReference type="InterPro" id="IPR050570">
    <property type="entry name" value="Cell_wall_metabolism_enzyme"/>
</dbReference>
<proteinExistence type="predicted"/>
<reference evidence="5 6" key="1">
    <citation type="submission" date="2019-08" db="EMBL/GenBank/DDBJ databases">
        <authorList>
            <person name="Hu J."/>
        </authorList>
    </citation>
    <scope>NUCLEOTIDE SEQUENCE [LARGE SCALE GENOMIC DNA]</scope>
    <source>
        <strain evidence="5 6">NEAU-184</strain>
    </source>
</reference>
<keyword evidence="1" id="KW-0175">Coiled coil</keyword>
<name>A0A5S4VA20_9MICO</name>
<keyword evidence="3" id="KW-0472">Membrane</keyword>
<dbReference type="GO" id="GO:0004222">
    <property type="term" value="F:metalloendopeptidase activity"/>
    <property type="evidence" value="ECO:0007669"/>
    <property type="project" value="TreeGrafter"/>
</dbReference>
<dbReference type="InterPro" id="IPR016047">
    <property type="entry name" value="M23ase_b-sheet_dom"/>
</dbReference>
<dbReference type="AlphaFoldDB" id="A0A5S4VA20"/>
<organism evidence="5 6">
    <name type="scientific">Agromyces mariniharenae</name>
    <dbReference type="NCBI Taxonomy" id="2604423"/>
    <lineage>
        <taxon>Bacteria</taxon>
        <taxon>Bacillati</taxon>
        <taxon>Actinomycetota</taxon>
        <taxon>Actinomycetes</taxon>
        <taxon>Micrococcales</taxon>
        <taxon>Microbacteriaceae</taxon>
        <taxon>Agromyces</taxon>
    </lineage>
</organism>
<dbReference type="Pfam" id="PF01551">
    <property type="entry name" value="Peptidase_M23"/>
    <property type="match status" value="1"/>
</dbReference>
<evidence type="ECO:0000256" key="2">
    <source>
        <dbReference type="SAM" id="MobiDB-lite"/>
    </source>
</evidence>
<feature type="coiled-coil region" evidence="1">
    <location>
        <begin position="231"/>
        <end position="283"/>
    </location>
</feature>
<feature type="domain" description="M23ase beta-sheet core" evidence="4">
    <location>
        <begin position="351"/>
        <end position="447"/>
    </location>
</feature>
<dbReference type="PANTHER" id="PTHR21666">
    <property type="entry name" value="PEPTIDASE-RELATED"/>
    <property type="match status" value="1"/>
</dbReference>
<dbReference type="InterPro" id="IPR011055">
    <property type="entry name" value="Dup_hybrid_motif"/>
</dbReference>
<dbReference type="Gene3D" id="2.70.70.10">
    <property type="entry name" value="Glucose Permease (Domain IIA)"/>
    <property type="match status" value="1"/>
</dbReference>
<dbReference type="EMBL" id="VSSB01000001">
    <property type="protein sequence ID" value="TYL54181.1"/>
    <property type="molecule type" value="Genomic_DNA"/>
</dbReference>
<accession>A0A5S4VA20</accession>
<keyword evidence="3" id="KW-1133">Transmembrane helix</keyword>
<feature type="compositionally biased region" description="Low complexity" evidence="2">
    <location>
        <begin position="27"/>
        <end position="43"/>
    </location>
</feature>
<feature type="compositionally biased region" description="Basic and acidic residues" evidence="2">
    <location>
        <begin position="1"/>
        <end position="16"/>
    </location>
</feature>
<dbReference type="PANTHER" id="PTHR21666:SF270">
    <property type="entry name" value="MUREIN HYDROLASE ACTIVATOR ENVC"/>
    <property type="match status" value="1"/>
</dbReference>
<protein>
    <submittedName>
        <fullName evidence="5">M23 family metallopeptidase</fullName>
    </submittedName>
</protein>